<sequence>MKRSIKQQKILFWSLFKWVFISMGIGFVVGISVGLFLTLLKTTSKIYNNNYLYLLLPFVLLITNFLIKRFTDETESHGTDKIIDALHKKNGKINIIKLPLDILTTVLTISFGGSAGKESPSAQLGGTISSFIGQIFKLKNDDLKKIVICGIGSGFSAVFGTPIAGAIFGIEVLFVGKLLYDVLLPAFLSSVVTVMVVHLFFDIENLTGIIIAFPKFSFYSLFISIMSGIFFGLISYLFIEIFNLFKKLSLKVKENYLYTLIVGTILVLIYRFISKDLGGIGMDVIKSSLSGKEYPLYYPILKILTTSLTLNFGGDGGLVNPIFFIGSTSGHFLATIFPKVDIQLFSILGLASLLAGTTNTPLASSLLALEIAGPSVAPYVSISCLVSFLITGHKSIYSSQVLAIKKVDEIEGKIGEQIKGI</sequence>
<organism evidence="6 7">
    <name type="scientific">candidate division TA06 bacterium 34_109</name>
    <dbReference type="NCBI Taxonomy" id="1635277"/>
    <lineage>
        <taxon>Bacteria</taxon>
        <taxon>Bacteria division TA06</taxon>
    </lineage>
</organism>
<feature type="transmembrane region" description="Helical" evidence="5">
    <location>
        <begin position="221"/>
        <end position="244"/>
    </location>
</feature>
<dbReference type="InterPro" id="IPR050368">
    <property type="entry name" value="ClC-type_chloride_channel"/>
</dbReference>
<dbReference type="Pfam" id="PF00654">
    <property type="entry name" value="Voltage_CLC"/>
    <property type="match status" value="1"/>
</dbReference>
<dbReference type="InterPro" id="IPR014743">
    <property type="entry name" value="Cl-channel_core"/>
</dbReference>
<evidence type="ECO:0000256" key="3">
    <source>
        <dbReference type="ARBA" id="ARBA00022989"/>
    </source>
</evidence>
<dbReference type="PANTHER" id="PTHR43427">
    <property type="entry name" value="CHLORIDE CHANNEL PROTEIN CLC-E"/>
    <property type="match status" value="1"/>
</dbReference>
<evidence type="ECO:0000313" key="7">
    <source>
        <dbReference type="Proteomes" id="UP000053467"/>
    </source>
</evidence>
<evidence type="ECO:0000256" key="2">
    <source>
        <dbReference type="ARBA" id="ARBA00022692"/>
    </source>
</evidence>
<name>A0A117M6G8_UNCT6</name>
<feature type="transmembrane region" description="Helical" evidence="5">
    <location>
        <begin position="256"/>
        <end position="273"/>
    </location>
</feature>
<feature type="transmembrane region" description="Helical" evidence="5">
    <location>
        <begin position="146"/>
        <end position="170"/>
    </location>
</feature>
<reference evidence="7" key="1">
    <citation type="journal article" date="2015" name="MBio">
        <title>Genome-Resolved Metagenomic Analysis Reveals Roles for Candidate Phyla and Other Microbial Community Members in Biogeochemical Transformations in Oil Reservoirs.</title>
        <authorList>
            <person name="Hu P."/>
            <person name="Tom L."/>
            <person name="Singh A."/>
            <person name="Thomas B.C."/>
            <person name="Baker B.J."/>
            <person name="Piceno Y.M."/>
            <person name="Andersen G.L."/>
            <person name="Banfield J.F."/>
        </authorList>
    </citation>
    <scope>NUCLEOTIDE SEQUENCE [LARGE SCALE GENOMIC DNA]</scope>
</reference>
<dbReference type="GO" id="GO:0015108">
    <property type="term" value="F:chloride transmembrane transporter activity"/>
    <property type="evidence" value="ECO:0007669"/>
    <property type="project" value="InterPro"/>
</dbReference>
<proteinExistence type="predicted"/>
<keyword evidence="3 5" id="KW-1133">Transmembrane helix</keyword>
<dbReference type="InterPro" id="IPR001807">
    <property type="entry name" value="ClC"/>
</dbReference>
<keyword evidence="4 5" id="KW-0472">Membrane</keyword>
<evidence type="ECO:0000313" key="6">
    <source>
        <dbReference type="EMBL" id="KUK87011.1"/>
    </source>
</evidence>
<evidence type="ECO:0000256" key="4">
    <source>
        <dbReference type="ARBA" id="ARBA00023136"/>
    </source>
</evidence>
<dbReference type="Proteomes" id="UP000053467">
    <property type="component" value="Unassembled WGS sequence"/>
</dbReference>
<dbReference type="AlphaFoldDB" id="A0A117M6G8"/>
<feature type="transmembrane region" description="Helical" evidence="5">
    <location>
        <begin position="182"/>
        <end position="201"/>
    </location>
</feature>
<comment type="subcellular location">
    <subcellularLocation>
        <location evidence="1">Membrane</location>
        <topology evidence="1">Multi-pass membrane protein</topology>
    </subcellularLocation>
</comment>
<dbReference type="GO" id="GO:0016020">
    <property type="term" value="C:membrane"/>
    <property type="evidence" value="ECO:0007669"/>
    <property type="project" value="UniProtKB-SubCell"/>
</dbReference>
<comment type="caution">
    <text evidence="6">The sequence shown here is derived from an EMBL/GenBank/DDBJ whole genome shotgun (WGS) entry which is preliminary data.</text>
</comment>
<gene>
    <name evidence="6" type="ORF">XE03_1100</name>
</gene>
<dbReference type="PRINTS" id="PR00762">
    <property type="entry name" value="CLCHANNEL"/>
</dbReference>
<dbReference type="SUPFAM" id="SSF81340">
    <property type="entry name" value="Clc chloride channel"/>
    <property type="match status" value="1"/>
</dbReference>
<dbReference type="PATRIC" id="fig|1635277.3.peg.1346"/>
<dbReference type="Gene3D" id="1.10.3080.10">
    <property type="entry name" value="Clc chloride channel"/>
    <property type="match status" value="1"/>
</dbReference>
<dbReference type="EMBL" id="LGGX01000009">
    <property type="protein sequence ID" value="KUK87011.1"/>
    <property type="molecule type" value="Genomic_DNA"/>
</dbReference>
<evidence type="ECO:0000256" key="5">
    <source>
        <dbReference type="SAM" id="Phobius"/>
    </source>
</evidence>
<feature type="transmembrane region" description="Helical" evidence="5">
    <location>
        <begin position="51"/>
        <end position="67"/>
    </location>
</feature>
<evidence type="ECO:0000256" key="1">
    <source>
        <dbReference type="ARBA" id="ARBA00004141"/>
    </source>
</evidence>
<keyword evidence="2 5" id="KW-0812">Transmembrane</keyword>
<feature type="transmembrane region" description="Helical" evidence="5">
    <location>
        <begin position="12"/>
        <end position="39"/>
    </location>
</feature>
<protein>
    <submittedName>
        <fullName evidence="6">SycA</fullName>
    </submittedName>
</protein>
<accession>A0A117M6G8</accession>